<feature type="domain" description="G-protein coupled receptors family 1 profile" evidence="9">
    <location>
        <begin position="436"/>
        <end position="705"/>
    </location>
</feature>
<evidence type="ECO:0000256" key="5">
    <source>
        <dbReference type="ARBA" id="ARBA00023136"/>
    </source>
</evidence>
<dbReference type="InterPro" id="IPR000276">
    <property type="entry name" value="GPCR_Rhodpsn"/>
</dbReference>
<dbReference type="SUPFAM" id="SSF81321">
    <property type="entry name" value="Family A G protein-coupled receptor-like"/>
    <property type="match status" value="1"/>
</dbReference>
<keyword evidence="7" id="KW-0807">Transducer</keyword>
<dbReference type="InterPro" id="IPR021122">
    <property type="entry name" value="RNA_ligase_dom_REL/Rnl2"/>
</dbReference>
<evidence type="ECO:0000256" key="2">
    <source>
        <dbReference type="ARBA" id="ARBA00022692"/>
    </source>
</evidence>
<keyword evidence="4" id="KW-0297">G-protein coupled receptor</keyword>
<gene>
    <name evidence="10" type="ORF">EDS130_LOCUS18772</name>
</gene>
<sequence>MKQPIPDPPPLAHRLQTQTGRPFLFWHVPVPQFCEQQAPIHSFAATSLKPQISMRAQTEKRSLSRLARSNGSALTLIMIAYPDTNQFHDVIESIRRYPYRYKIEQGKNYPKLKFTGTVKLHGANAAIVYQKELGYHCQSRHLIVSPEMDNHGFAHFMYPLAEKFLQERVLINCSMLQKHYDRGNTIVIYGEWCGRNIQKNVALCGVRKMFVIFKIRIGESKPPVWIDPKHWSNLQWSEQLIYNIFDFSTYDIEIDFNQPQLAQSKLVEITKTVENECPVGMYFNQKGYGEGIVWTEWLQSYGNLSFKVKGEMHAVTKGGPMAPIAAERFDSIRDFVEYACTDNRMNQALDYLCEIQLEIEMENFDTFLEWIIADIKKEETNTIKNSNLNLKDVMCAIRGMSNITIVDVQLIDSINVLNKNITLYVFGLIWIAGNIGSILTCIVFRRPPFRKSPCAIYFFASSCSQLLLYNFALLNRILQYGFNEQIVQMNLWFCKMRFYLLYLLMANARYNIILASVDRYIASSRDALRRQWSSSKTAFRAIVGNALFWAIVYIQVIVFYETANNGCKPRPGTSGVYFSIYITIDNGILPLLLMLIFGLLTAKNVRRMGSRRVEPITRNAHAGGQPIRVKEISRKDRQLQKMLINQIIVSLFLNIPNPCFLIYETITTNTYKSAARLQMEAFVSNMTYIPLYLGFALTFSNFMISSTMFRREFFTIIQTKILQRVPVRLARNDPITVRNGTENVVDHLSDKHR</sequence>
<feature type="transmembrane region" description="Helical" evidence="8">
    <location>
        <begin position="421"/>
        <end position="444"/>
    </location>
</feature>
<keyword evidence="2 8" id="KW-0812">Transmembrane</keyword>
<dbReference type="PANTHER" id="PTHR24243:SF230">
    <property type="entry name" value="G-PROTEIN COUPLED RECEPTORS FAMILY 1 PROFILE DOMAIN-CONTAINING PROTEIN"/>
    <property type="match status" value="1"/>
</dbReference>
<dbReference type="Pfam" id="PF09414">
    <property type="entry name" value="RNA_ligase"/>
    <property type="match status" value="1"/>
</dbReference>
<comment type="caution">
    <text evidence="10">The sequence shown here is derived from an EMBL/GenBank/DDBJ whole genome shotgun (WGS) entry which is preliminary data.</text>
</comment>
<evidence type="ECO:0000256" key="1">
    <source>
        <dbReference type="ARBA" id="ARBA00004141"/>
    </source>
</evidence>
<dbReference type="Gene3D" id="1.20.1070.10">
    <property type="entry name" value="Rhodopsin 7-helix transmembrane proteins"/>
    <property type="match status" value="1"/>
</dbReference>
<dbReference type="OrthoDB" id="9444602at2759"/>
<dbReference type="Proteomes" id="UP000663852">
    <property type="component" value="Unassembled WGS sequence"/>
</dbReference>
<keyword evidence="6" id="KW-0675">Receptor</keyword>
<evidence type="ECO:0000313" key="10">
    <source>
        <dbReference type="EMBL" id="CAF1077459.1"/>
    </source>
</evidence>
<feature type="transmembrane region" description="Helical" evidence="8">
    <location>
        <begin position="580"/>
        <end position="602"/>
    </location>
</feature>
<feature type="transmembrane region" description="Helical" evidence="8">
    <location>
        <begin position="683"/>
        <end position="704"/>
    </location>
</feature>
<organism evidence="10 11">
    <name type="scientific">Adineta ricciae</name>
    <name type="common">Rotifer</name>
    <dbReference type="NCBI Taxonomy" id="249248"/>
    <lineage>
        <taxon>Eukaryota</taxon>
        <taxon>Metazoa</taxon>
        <taxon>Spiralia</taxon>
        <taxon>Gnathifera</taxon>
        <taxon>Rotifera</taxon>
        <taxon>Eurotatoria</taxon>
        <taxon>Bdelloidea</taxon>
        <taxon>Adinetida</taxon>
        <taxon>Adinetidae</taxon>
        <taxon>Adineta</taxon>
    </lineage>
</organism>
<evidence type="ECO:0000313" key="11">
    <source>
        <dbReference type="Proteomes" id="UP000663852"/>
    </source>
</evidence>
<feature type="transmembrane region" description="Helical" evidence="8">
    <location>
        <begin position="643"/>
        <end position="663"/>
    </location>
</feature>
<keyword evidence="3 8" id="KW-1133">Transmembrane helix</keyword>
<dbReference type="GO" id="GO:0005886">
    <property type="term" value="C:plasma membrane"/>
    <property type="evidence" value="ECO:0007669"/>
    <property type="project" value="TreeGrafter"/>
</dbReference>
<reference evidence="10" key="1">
    <citation type="submission" date="2021-02" db="EMBL/GenBank/DDBJ databases">
        <authorList>
            <person name="Nowell W R."/>
        </authorList>
    </citation>
    <scope>NUCLEOTIDE SEQUENCE</scope>
</reference>
<dbReference type="PROSITE" id="PS50262">
    <property type="entry name" value="G_PROTEIN_RECEP_F1_2"/>
    <property type="match status" value="1"/>
</dbReference>
<evidence type="ECO:0000256" key="3">
    <source>
        <dbReference type="ARBA" id="ARBA00022989"/>
    </source>
</evidence>
<feature type="transmembrane region" description="Helical" evidence="8">
    <location>
        <begin position="538"/>
        <end position="560"/>
    </location>
</feature>
<evidence type="ECO:0000256" key="7">
    <source>
        <dbReference type="ARBA" id="ARBA00023224"/>
    </source>
</evidence>
<evidence type="ECO:0000256" key="4">
    <source>
        <dbReference type="ARBA" id="ARBA00023040"/>
    </source>
</evidence>
<dbReference type="EMBL" id="CAJNOJ010000088">
    <property type="protein sequence ID" value="CAF1077459.1"/>
    <property type="molecule type" value="Genomic_DNA"/>
</dbReference>
<keyword evidence="5 8" id="KW-0472">Membrane</keyword>
<dbReference type="AlphaFoldDB" id="A0A814MG51"/>
<protein>
    <recommendedName>
        <fullName evidence="9">G-protein coupled receptors family 1 profile domain-containing protein</fullName>
    </recommendedName>
</protein>
<dbReference type="Gene3D" id="3.30.470.30">
    <property type="entry name" value="DNA ligase/mRNA capping enzyme"/>
    <property type="match status" value="1"/>
</dbReference>
<comment type="subcellular location">
    <subcellularLocation>
        <location evidence="1">Membrane</location>
        <topology evidence="1">Multi-pass membrane protein</topology>
    </subcellularLocation>
</comment>
<evidence type="ECO:0000259" key="9">
    <source>
        <dbReference type="PROSITE" id="PS50262"/>
    </source>
</evidence>
<proteinExistence type="predicted"/>
<dbReference type="SUPFAM" id="SSF56091">
    <property type="entry name" value="DNA ligase/mRNA capping enzyme, catalytic domain"/>
    <property type="match status" value="1"/>
</dbReference>
<feature type="transmembrane region" description="Helical" evidence="8">
    <location>
        <begin position="456"/>
        <end position="478"/>
    </location>
</feature>
<dbReference type="InterPro" id="IPR017452">
    <property type="entry name" value="GPCR_Rhodpsn_7TM"/>
</dbReference>
<name>A0A814MG51_ADIRI</name>
<dbReference type="GO" id="GO:0004930">
    <property type="term" value="F:G protein-coupled receptor activity"/>
    <property type="evidence" value="ECO:0007669"/>
    <property type="project" value="UniProtKB-KW"/>
</dbReference>
<dbReference type="PANTHER" id="PTHR24243">
    <property type="entry name" value="G-PROTEIN COUPLED RECEPTOR"/>
    <property type="match status" value="1"/>
</dbReference>
<feature type="transmembrane region" description="Helical" evidence="8">
    <location>
        <begin position="498"/>
        <end position="517"/>
    </location>
</feature>
<dbReference type="Pfam" id="PF00001">
    <property type="entry name" value="7tm_1"/>
    <property type="match status" value="1"/>
</dbReference>
<evidence type="ECO:0000256" key="8">
    <source>
        <dbReference type="SAM" id="Phobius"/>
    </source>
</evidence>
<accession>A0A814MG51</accession>
<evidence type="ECO:0000256" key="6">
    <source>
        <dbReference type="ARBA" id="ARBA00023170"/>
    </source>
</evidence>